<keyword evidence="7" id="KW-0547">Nucleotide-binding</keyword>
<dbReference type="SUPFAM" id="SSF55874">
    <property type="entry name" value="ATPase domain of HSP90 chaperone/DNA topoisomerase II/histidine kinase"/>
    <property type="match status" value="1"/>
</dbReference>
<evidence type="ECO:0000313" key="16">
    <source>
        <dbReference type="EMBL" id="RAP74863.1"/>
    </source>
</evidence>
<evidence type="ECO:0000256" key="3">
    <source>
        <dbReference type="ARBA" id="ARBA00012438"/>
    </source>
</evidence>
<evidence type="ECO:0000256" key="5">
    <source>
        <dbReference type="ARBA" id="ARBA00022553"/>
    </source>
</evidence>
<feature type="transmembrane region" description="Helical" evidence="13">
    <location>
        <begin position="176"/>
        <end position="199"/>
    </location>
</feature>
<dbReference type="OrthoDB" id="9813151at2"/>
<evidence type="ECO:0000256" key="4">
    <source>
        <dbReference type="ARBA" id="ARBA00022475"/>
    </source>
</evidence>
<sequence>MRRKGIRFKLFLVTAALLVVSALLMYLTLYFMLPGYYKNIKQARLESGVSELVQAIDGQSAETAIPLMAQFGQEHNAAIVIRDKEGQGYYIPPNFRGMNNWLSRNATYLGIRRQMEAGRLLEGRTDGPIGDGDGGKGPMMHMLSVEKQIRFAESGDETYTLSVDAPLQPIGEAAGVILLFLPYMLIPILLTAVGGAFIYSRLMAKPLLSLNKVARRLAKLDFSVSKPALTTKDELGELSLSLSRLAVNLQQTMGELQEANDQLKSDIEREREQEAKRREFVATISHELKTPITAVSGQLEAMIANVGSYRDRDKYLRQSYTIMREMDKLVHEILELSKLESRDFLPLMRTVDLAELVRESMGHMSYLADVKRMRLECELPEEAMITADERLMSKAVANIITNAVQYSGDAERVVVRLLEEAADEKREPLRPWYRLEVLNTGVQVDETKLPRLFEPFYRAEQSRSRSTGGSGLGLYIVSKVLDAHGAEYSIANTPEGVRFCVRVQGAA</sequence>
<keyword evidence="9" id="KW-0067">ATP-binding</keyword>
<evidence type="ECO:0000259" key="14">
    <source>
        <dbReference type="PROSITE" id="PS50109"/>
    </source>
</evidence>
<keyword evidence="17" id="KW-1185">Reference proteome</keyword>
<evidence type="ECO:0000256" key="13">
    <source>
        <dbReference type="SAM" id="Phobius"/>
    </source>
</evidence>
<dbReference type="Pfam" id="PF00512">
    <property type="entry name" value="HisKA"/>
    <property type="match status" value="1"/>
</dbReference>
<evidence type="ECO:0000256" key="7">
    <source>
        <dbReference type="ARBA" id="ARBA00022741"/>
    </source>
</evidence>
<keyword evidence="11 13" id="KW-0472">Membrane</keyword>
<dbReference type="SMART" id="SM00304">
    <property type="entry name" value="HAMP"/>
    <property type="match status" value="1"/>
</dbReference>
<dbReference type="CDD" id="cd06225">
    <property type="entry name" value="HAMP"/>
    <property type="match status" value="1"/>
</dbReference>
<dbReference type="CDD" id="cd00082">
    <property type="entry name" value="HisKA"/>
    <property type="match status" value="1"/>
</dbReference>
<dbReference type="Pfam" id="PF02518">
    <property type="entry name" value="HATPase_c"/>
    <property type="match status" value="1"/>
</dbReference>
<evidence type="ECO:0000256" key="12">
    <source>
        <dbReference type="SAM" id="Coils"/>
    </source>
</evidence>
<dbReference type="GO" id="GO:0005886">
    <property type="term" value="C:plasma membrane"/>
    <property type="evidence" value="ECO:0007669"/>
    <property type="project" value="UniProtKB-SubCell"/>
</dbReference>
<evidence type="ECO:0000256" key="1">
    <source>
        <dbReference type="ARBA" id="ARBA00000085"/>
    </source>
</evidence>
<feature type="domain" description="Histidine kinase" evidence="14">
    <location>
        <begin position="283"/>
        <end position="507"/>
    </location>
</feature>
<dbReference type="PROSITE" id="PS50109">
    <property type="entry name" value="HIS_KIN"/>
    <property type="match status" value="1"/>
</dbReference>
<dbReference type="InterPro" id="IPR003661">
    <property type="entry name" value="HisK_dim/P_dom"/>
</dbReference>
<dbReference type="EMBL" id="QLUW01000004">
    <property type="protein sequence ID" value="RAP74863.1"/>
    <property type="molecule type" value="Genomic_DNA"/>
</dbReference>
<dbReference type="SUPFAM" id="SSF47384">
    <property type="entry name" value="Homodimeric domain of signal transducing histidine kinase"/>
    <property type="match status" value="1"/>
</dbReference>
<dbReference type="InterPro" id="IPR036097">
    <property type="entry name" value="HisK_dim/P_sf"/>
</dbReference>
<keyword evidence="8 16" id="KW-0418">Kinase</keyword>
<dbReference type="InterPro" id="IPR036890">
    <property type="entry name" value="HATPase_C_sf"/>
</dbReference>
<protein>
    <recommendedName>
        <fullName evidence="3">histidine kinase</fullName>
        <ecNumber evidence="3">2.7.13.3</ecNumber>
    </recommendedName>
</protein>
<dbReference type="InterPro" id="IPR005467">
    <property type="entry name" value="His_kinase_dom"/>
</dbReference>
<dbReference type="Pfam" id="PF00672">
    <property type="entry name" value="HAMP"/>
    <property type="match status" value="1"/>
</dbReference>
<dbReference type="Gene3D" id="1.10.287.130">
    <property type="match status" value="1"/>
</dbReference>
<keyword evidence="12" id="KW-0175">Coiled coil</keyword>
<accession>A0A328TZB4</accession>
<evidence type="ECO:0000313" key="17">
    <source>
        <dbReference type="Proteomes" id="UP000249260"/>
    </source>
</evidence>
<dbReference type="GO" id="GO:0004721">
    <property type="term" value="F:phosphoprotein phosphatase activity"/>
    <property type="evidence" value="ECO:0007669"/>
    <property type="project" value="TreeGrafter"/>
</dbReference>
<name>A0A328TZB4_9BACL</name>
<keyword evidence="10" id="KW-0902">Two-component regulatory system</keyword>
<dbReference type="InterPro" id="IPR050351">
    <property type="entry name" value="BphY/WalK/GraS-like"/>
</dbReference>
<evidence type="ECO:0000256" key="8">
    <source>
        <dbReference type="ARBA" id="ARBA00022777"/>
    </source>
</evidence>
<reference evidence="16 17" key="1">
    <citation type="submission" date="2018-06" db="EMBL/GenBank/DDBJ databases">
        <title>Paenibacillus montanisoli sp. nov., isolated from mountain area soil.</title>
        <authorList>
            <person name="Wu M."/>
        </authorList>
    </citation>
    <scope>NUCLEOTIDE SEQUENCE [LARGE SCALE GENOMIC DNA]</scope>
    <source>
        <strain evidence="16 17">RA17</strain>
    </source>
</reference>
<keyword evidence="13" id="KW-0812">Transmembrane</keyword>
<dbReference type="InterPro" id="IPR003594">
    <property type="entry name" value="HATPase_dom"/>
</dbReference>
<dbReference type="Proteomes" id="UP000249260">
    <property type="component" value="Unassembled WGS sequence"/>
</dbReference>
<keyword evidence="6" id="KW-0808">Transferase</keyword>
<feature type="transmembrane region" description="Helical" evidence="13">
    <location>
        <begin position="12"/>
        <end position="33"/>
    </location>
</feature>
<dbReference type="SMART" id="SM00388">
    <property type="entry name" value="HisKA"/>
    <property type="match status" value="1"/>
</dbReference>
<proteinExistence type="predicted"/>
<dbReference type="GO" id="GO:0005524">
    <property type="term" value="F:ATP binding"/>
    <property type="evidence" value="ECO:0007669"/>
    <property type="project" value="UniProtKB-KW"/>
</dbReference>
<feature type="domain" description="HAMP" evidence="15">
    <location>
        <begin position="201"/>
        <end position="254"/>
    </location>
</feature>
<evidence type="ECO:0000256" key="11">
    <source>
        <dbReference type="ARBA" id="ARBA00023136"/>
    </source>
</evidence>
<dbReference type="GO" id="GO:0016036">
    <property type="term" value="P:cellular response to phosphate starvation"/>
    <property type="evidence" value="ECO:0007669"/>
    <property type="project" value="TreeGrafter"/>
</dbReference>
<evidence type="ECO:0000256" key="6">
    <source>
        <dbReference type="ARBA" id="ARBA00022679"/>
    </source>
</evidence>
<comment type="subcellular location">
    <subcellularLocation>
        <location evidence="2">Cell membrane</location>
        <topology evidence="2">Multi-pass membrane protein</topology>
    </subcellularLocation>
</comment>
<organism evidence="16 17">
    <name type="scientific">Paenibacillus montanisoli</name>
    <dbReference type="NCBI Taxonomy" id="2081970"/>
    <lineage>
        <taxon>Bacteria</taxon>
        <taxon>Bacillati</taxon>
        <taxon>Bacillota</taxon>
        <taxon>Bacilli</taxon>
        <taxon>Bacillales</taxon>
        <taxon>Paenibacillaceae</taxon>
        <taxon>Paenibacillus</taxon>
    </lineage>
</organism>
<dbReference type="InterPro" id="IPR004358">
    <property type="entry name" value="Sig_transdc_His_kin-like_C"/>
</dbReference>
<keyword evidence="4" id="KW-1003">Cell membrane</keyword>
<comment type="catalytic activity">
    <reaction evidence="1">
        <text>ATP + protein L-histidine = ADP + protein N-phospho-L-histidine.</text>
        <dbReference type="EC" id="2.7.13.3"/>
    </reaction>
</comment>
<evidence type="ECO:0000259" key="15">
    <source>
        <dbReference type="PROSITE" id="PS50885"/>
    </source>
</evidence>
<dbReference type="PANTHER" id="PTHR45453:SF3">
    <property type="entry name" value="HISTIDINE KINASE"/>
    <property type="match status" value="1"/>
</dbReference>
<dbReference type="FunFam" id="1.10.287.130:FF:000001">
    <property type="entry name" value="Two-component sensor histidine kinase"/>
    <property type="match status" value="1"/>
</dbReference>
<dbReference type="SUPFAM" id="SSF158472">
    <property type="entry name" value="HAMP domain-like"/>
    <property type="match status" value="1"/>
</dbReference>
<dbReference type="PROSITE" id="PS50885">
    <property type="entry name" value="HAMP"/>
    <property type="match status" value="1"/>
</dbReference>
<keyword evidence="13" id="KW-1133">Transmembrane helix</keyword>
<dbReference type="InterPro" id="IPR003660">
    <property type="entry name" value="HAMP_dom"/>
</dbReference>
<evidence type="ECO:0000256" key="9">
    <source>
        <dbReference type="ARBA" id="ARBA00022840"/>
    </source>
</evidence>
<dbReference type="PANTHER" id="PTHR45453">
    <property type="entry name" value="PHOSPHATE REGULON SENSOR PROTEIN PHOR"/>
    <property type="match status" value="1"/>
</dbReference>
<dbReference type="GO" id="GO:0000155">
    <property type="term" value="F:phosphorelay sensor kinase activity"/>
    <property type="evidence" value="ECO:0007669"/>
    <property type="project" value="InterPro"/>
</dbReference>
<dbReference type="Gene3D" id="3.30.565.10">
    <property type="entry name" value="Histidine kinase-like ATPase, C-terminal domain"/>
    <property type="match status" value="1"/>
</dbReference>
<keyword evidence="5" id="KW-0597">Phosphoprotein</keyword>
<dbReference type="AlphaFoldDB" id="A0A328TZB4"/>
<dbReference type="EC" id="2.7.13.3" evidence="3"/>
<comment type="caution">
    <text evidence="16">The sequence shown here is derived from an EMBL/GenBank/DDBJ whole genome shotgun (WGS) entry which is preliminary data.</text>
</comment>
<evidence type="ECO:0000256" key="10">
    <source>
        <dbReference type="ARBA" id="ARBA00023012"/>
    </source>
</evidence>
<dbReference type="SMART" id="SM00387">
    <property type="entry name" value="HATPase_c"/>
    <property type="match status" value="1"/>
</dbReference>
<feature type="coiled-coil region" evidence="12">
    <location>
        <begin position="242"/>
        <end position="276"/>
    </location>
</feature>
<dbReference type="PRINTS" id="PR00344">
    <property type="entry name" value="BCTRLSENSOR"/>
</dbReference>
<gene>
    <name evidence="16" type="ORF">DL346_20810</name>
</gene>
<evidence type="ECO:0000256" key="2">
    <source>
        <dbReference type="ARBA" id="ARBA00004651"/>
    </source>
</evidence>
<dbReference type="Gene3D" id="6.10.340.10">
    <property type="match status" value="1"/>
</dbReference>